<feature type="transmembrane region" description="Helical" evidence="1">
    <location>
        <begin position="20"/>
        <end position="42"/>
    </location>
</feature>
<proteinExistence type="predicted"/>
<evidence type="ECO:0000313" key="2">
    <source>
        <dbReference type="EMBL" id="MBO2461576.1"/>
    </source>
</evidence>
<organism evidence="2 3">
    <name type="scientific">Actinomadura violacea</name>
    <dbReference type="NCBI Taxonomy" id="2819934"/>
    <lineage>
        <taxon>Bacteria</taxon>
        <taxon>Bacillati</taxon>
        <taxon>Actinomycetota</taxon>
        <taxon>Actinomycetes</taxon>
        <taxon>Streptosporangiales</taxon>
        <taxon>Thermomonosporaceae</taxon>
        <taxon>Actinomadura</taxon>
    </lineage>
</organism>
<keyword evidence="1" id="KW-0812">Transmembrane</keyword>
<keyword evidence="1" id="KW-1133">Transmembrane helix</keyword>
<dbReference type="EMBL" id="JAGEPF010000018">
    <property type="protein sequence ID" value="MBO2461576.1"/>
    <property type="molecule type" value="Genomic_DNA"/>
</dbReference>
<evidence type="ECO:0000256" key="1">
    <source>
        <dbReference type="SAM" id="Phobius"/>
    </source>
</evidence>
<feature type="transmembrane region" description="Helical" evidence="1">
    <location>
        <begin position="54"/>
        <end position="73"/>
    </location>
</feature>
<evidence type="ECO:0008006" key="4">
    <source>
        <dbReference type="Google" id="ProtNLM"/>
    </source>
</evidence>
<comment type="caution">
    <text evidence="2">The sequence shown here is derived from an EMBL/GenBank/DDBJ whole genome shotgun (WGS) entry which is preliminary data.</text>
</comment>
<name>A0ABS3RXT3_9ACTN</name>
<keyword evidence="1" id="KW-0472">Membrane</keyword>
<protein>
    <recommendedName>
        <fullName evidence="4">Integral membrane protein</fullName>
    </recommendedName>
</protein>
<keyword evidence="3" id="KW-1185">Reference proteome</keyword>
<dbReference type="RefSeq" id="WP_208244932.1">
    <property type="nucleotide sequence ID" value="NZ_JAGEPF010000018.1"/>
</dbReference>
<reference evidence="2 3" key="1">
    <citation type="submission" date="2021-03" db="EMBL/GenBank/DDBJ databases">
        <title>Actinomadura violae sp. nov., isolated from lichen in Thailand.</title>
        <authorList>
            <person name="Kanchanasin P."/>
            <person name="Saeng-In P."/>
            <person name="Phongsopitanun W."/>
            <person name="Yuki M."/>
            <person name="Kudo T."/>
            <person name="Ohkuma M."/>
            <person name="Tanasupawat S."/>
        </authorList>
    </citation>
    <scope>NUCLEOTIDE SEQUENCE [LARGE SCALE GENOMIC DNA]</scope>
    <source>
        <strain evidence="2 3">LCR2-06</strain>
    </source>
</reference>
<sequence>MTARDSSPATVVRLRDEERLLRLSAVAGVLLTWSGFAAGKVICWAADGPPMPRWELPCVAALSLFGPGCWVLTRTRYVLARRRLRAELGRMG</sequence>
<dbReference type="Proteomes" id="UP000680206">
    <property type="component" value="Unassembled WGS sequence"/>
</dbReference>
<accession>A0ABS3RXT3</accession>
<gene>
    <name evidence="2" type="ORF">J4709_28815</name>
</gene>
<evidence type="ECO:0000313" key="3">
    <source>
        <dbReference type="Proteomes" id="UP000680206"/>
    </source>
</evidence>